<dbReference type="CDD" id="cd00051">
    <property type="entry name" value="EFh"/>
    <property type="match status" value="2"/>
</dbReference>
<evidence type="ECO:0000313" key="5">
    <source>
        <dbReference type="EMBL" id="CAK0783838.1"/>
    </source>
</evidence>
<evidence type="ECO:0000313" key="6">
    <source>
        <dbReference type="Proteomes" id="UP001314263"/>
    </source>
</evidence>
<evidence type="ECO:0000259" key="4">
    <source>
        <dbReference type="PROSITE" id="PS50222"/>
    </source>
</evidence>
<dbReference type="EMBL" id="CAUYUE010000009">
    <property type="protein sequence ID" value="CAK0783838.1"/>
    <property type="molecule type" value="Genomic_DNA"/>
</dbReference>
<dbReference type="Pfam" id="PF13499">
    <property type="entry name" value="EF-hand_7"/>
    <property type="match status" value="1"/>
</dbReference>
<feature type="domain" description="EF-hand" evidence="4">
    <location>
        <begin position="56"/>
        <end position="83"/>
    </location>
</feature>
<dbReference type="Gene3D" id="1.10.238.10">
    <property type="entry name" value="EF-hand"/>
    <property type="match status" value="1"/>
</dbReference>
<dbReference type="Proteomes" id="UP001314263">
    <property type="component" value="Unassembled WGS sequence"/>
</dbReference>
<organism evidence="5 6">
    <name type="scientific">Coccomyxa viridis</name>
    <dbReference type="NCBI Taxonomy" id="1274662"/>
    <lineage>
        <taxon>Eukaryota</taxon>
        <taxon>Viridiplantae</taxon>
        <taxon>Chlorophyta</taxon>
        <taxon>core chlorophytes</taxon>
        <taxon>Trebouxiophyceae</taxon>
        <taxon>Trebouxiophyceae incertae sedis</taxon>
        <taxon>Coccomyxaceae</taxon>
        <taxon>Coccomyxa</taxon>
    </lineage>
</organism>
<comment type="caution">
    <text evidence="5">The sequence shown here is derived from an EMBL/GenBank/DDBJ whole genome shotgun (WGS) entry which is preliminary data.</text>
</comment>
<proteinExistence type="predicted"/>
<reference evidence="5 6" key="1">
    <citation type="submission" date="2023-10" db="EMBL/GenBank/DDBJ databases">
        <authorList>
            <person name="Maclean D."/>
            <person name="Macfadyen A."/>
        </authorList>
    </citation>
    <scope>NUCLEOTIDE SEQUENCE [LARGE SCALE GENOMIC DNA]</scope>
</reference>
<evidence type="ECO:0000256" key="1">
    <source>
        <dbReference type="ARBA" id="ARBA00022723"/>
    </source>
</evidence>
<feature type="domain" description="EF-hand" evidence="4">
    <location>
        <begin position="127"/>
        <end position="162"/>
    </location>
</feature>
<keyword evidence="6" id="KW-1185">Reference proteome</keyword>
<dbReference type="PROSITE" id="PS50222">
    <property type="entry name" value="EF_HAND_2"/>
    <property type="match status" value="3"/>
</dbReference>
<dbReference type="PANTHER" id="PTHR45942">
    <property type="entry name" value="PROTEIN PHOSPATASE 3 REGULATORY SUBUNIT B ALPHA ISOFORM TYPE 1"/>
    <property type="match status" value="1"/>
</dbReference>
<evidence type="ECO:0000256" key="3">
    <source>
        <dbReference type="ARBA" id="ARBA00022837"/>
    </source>
</evidence>
<dbReference type="GO" id="GO:0005509">
    <property type="term" value="F:calcium ion binding"/>
    <property type="evidence" value="ECO:0007669"/>
    <property type="project" value="InterPro"/>
</dbReference>
<name>A0AAV1ID69_9CHLO</name>
<evidence type="ECO:0000256" key="2">
    <source>
        <dbReference type="ARBA" id="ARBA00022737"/>
    </source>
</evidence>
<protein>
    <recommendedName>
        <fullName evidence="4">EF-hand domain-containing protein</fullName>
    </recommendedName>
</protein>
<gene>
    <name evidence="5" type="ORF">CVIRNUC_007038</name>
</gene>
<accession>A0AAV1ID69</accession>
<feature type="domain" description="EF-hand" evidence="4">
    <location>
        <begin position="86"/>
        <end position="121"/>
    </location>
</feature>
<dbReference type="AlphaFoldDB" id="A0AAV1ID69"/>
<dbReference type="SMART" id="SM00054">
    <property type="entry name" value="EFh"/>
    <property type="match status" value="3"/>
</dbReference>
<dbReference type="InterPro" id="IPR002048">
    <property type="entry name" value="EF_hand_dom"/>
</dbReference>
<dbReference type="InterPro" id="IPR011992">
    <property type="entry name" value="EF-hand-dom_pair"/>
</dbReference>
<dbReference type="PROSITE" id="PS00018">
    <property type="entry name" value="EF_HAND_1"/>
    <property type="match status" value="2"/>
</dbReference>
<keyword evidence="2" id="KW-0677">Repeat</keyword>
<sequence length="171" mass="18656">MGSANSRQAKNSALTKKEVERMQRRFARLANGGGKVAIADMLQLPELSGNVLMEPILRLFDGDRDGYLTEVEVCRAVRKLGELQQEGADPCQVIFQLYDTDGDGFVTSDNVLALLQKTAGKALSNNQLQQIVHATIAAHDKDGDGRLSRTEFRSLLAASQEEHQSLSVTVA</sequence>
<dbReference type="InterPro" id="IPR018247">
    <property type="entry name" value="EF_Hand_1_Ca_BS"/>
</dbReference>
<keyword evidence="1" id="KW-0479">Metal-binding</keyword>
<dbReference type="SUPFAM" id="SSF47473">
    <property type="entry name" value="EF-hand"/>
    <property type="match status" value="1"/>
</dbReference>
<keyword evidence="3" id="KW-0106">Calcium</keyword>